<dbReference type="Proteomes" id="UP001295684">
    <property type="component" value="Unassembled WGS sequence"/>
</dbReference>
<evidence type="ECO:0000313" key="2">
    <source>
        <dbReference type="Proteomes" id="UP001295684"/>
    </source>
</evidence>
<reference evidence="1" key="1">
    <citation type="submission" date="2023-07" db="EMBL/GenBank/DDBJ databases">
        <authorList>
            <consortium name="AG Swart"/>
            <person name="Singh M."/>
            <person name="Singh A."/>
            <person name="Seah K."/>
            <person name="Emmerich C."/>
        </authorList>
    </citation>
    <scope>NUCLEOTIDE SEQUENCE</scope>
    <source>
        <strain evidence="1">DP1</strain>
    </source>
</reference>
<protein>
    <submittedName>
        <fullName evidence="1">Uncharacterized protein</fullName>
    </submittedName>
</protein>
<dbReference type="EMBL" id="CAMPGE010015702">
    <property type="protein sequence ID" value="CAI2374309.1"/>
    <property type="molecule type" value="Genomic_DNA"/>
</dbReference>
<keyword evidence="2" id="KW-1185">Reference proteome</keyword>
<accession>A0AAD1XKF2</accession>
<comment type="caution">
    <text evidence="1">The sequence shown here is derived from an EMBL/GenBank/DDBJ whole genome shotgun (WGS) entry which is preliminary data.</text>
</comment>
<dbReference type="AlphaFoldDB" id="A0AAD1XKF2"/>
<organism evidence="1 2">
    <name type="scientific">Euplotes crassus</name>
    <dbReference type="NCBI Taxonomy" id="5936"/>
    <lineage>
        <taxon>Eukaryota</taxon>
        <taxon>Sar</taxon>
        <taxon>Alveolata</taxon>
        <taxon>Ciliophora</taxon>
        <taxon>Intramacronucleata</taxon>
        <taxon>Spirotrichea</taxon>
        <taxon>Hypotrichia</taxon>
        <taxon>Euplotida</taxon>
        <taxon>Euplotidae</taxon>
        <taxon>Moneuplotes</taxon>
    </lineage>
</organism>
<name>A0AAD1XKF2_EUPCR</name>
<evidence type="ECO:0000313" key="1">
    <source>
        <dbReference type="EMBL" id="CAI2374309.1"/>
    </source>
</evidence>
<gene>
    <name evidence="1" type="ORF">ECRASSUSDP1_LOCUS15661</name>
</gene>
<proteinExistence type="predicted"/>
<sequence length="56" mass="6611">MKTAPNNIRCGKNNNCRRDHCCMICLFLSSIYTPNYKDYYDVRNPIKRLVNLCLIP</sequence>